<feature type="domain" description="S phase cyclin A-associated protein in the endoplasmic reticulum N-terminal" evidence="2">
    <location>
        <begin position="143"/>
        <end position="227"/>
    </location>
</feature>
<dbReference type="AlphaFoldDB" id="A0AAX4PHE5"/>
<feature type="compositionally biased region" description="Low complexity" evidence="1">
    <location>
        <begin position="108"/>
        <end position="117"/>
    </location>
</feature>
<dbReference type="Pfam" id="PF16501">
    <property type="entry name" value="SCAPER_N"/>
    <property type="match status" value="1"/>
</dbReference>
<dbReference type="Proteomes" id="UP001472866">
    <property type="component" value="Chromosome 11"/>
</dbReference>
<sequence>MGDKSNQVGLGTSGQSGKERDSAWSVVVGPKRRATRQQQQALKSNSAVVNGATSSEAVESQSPAEAKSQAKRGDFTALASFPIDLDAHVGDEGAGGQDDSMFKTPVVSKSKASGSGSRSRRRRAGGSTGRRSSAQKTLSSKKLDIWNRLMNNLSRAIDDVYFMSEVECDSEQVTIVQKVLSNSLKDFESLASSIESQRNFEKEREELGKGSERKRVTVAWDVRKTVKVSPKHLELLSTLEGDDDDTSSVSQESTPGSEHSFQAFLEGASASEGATPSEAAKGRREDPPGGTCAWREERNWGDIFANRARDLQAKLLSPERQKLTPLEAKKRAEEKQARASLFRKKRSRALAERLAKADETRQAIRSQQADKLEKKIQDMDQKIQRGRQLRSQHIAAIAGKAKSENMKVNEVIQITSLEAEDKRSALNERMQESEARRREILAAVVERQRQTDAAIEEAQRRKQKLEEERLKLLAEEIDRKERIQLKLQRERERAAEAREALAERQRKAAEENQRSQEMEAELTRKKIADRLEEARTRRALYLGQIKEKASLNKQDGDRRDSGAFTSSPYLLSPAKDRKIPESPRIGDNRESEYLQRHLRDFRERVGTFAIASPRAEAEAKGGRQNDVYKKRFKKTMRDLRKHSSKNNVSGIHSLCVETMHLLNSEAEDHLALARECGLLDYVLECLSKPLESWPERTKLLLLRLLKVLTCNGTDNASHILCQNHFAVIADLLLVYTEADCFNSDCSLNSSAVEILFPVVSKLLLVAQDQSPADFESAVGYFSCSGLLHQIRDSFSLFDPSKVKNNVIPTSIESCLRMLDALSRCQEKRIFDRASRHKASTRCFLAAFKDASMIGLPSLITTVLLHTSQATVEEVDPSKFPRNFTTSAYFVVKVLNNMAAHDFQSLQKIMGSADLKAESFHLLSSLLSYCTSLQCSSNGVSSSAKLLNEVILLVGNFVVLCPSNQSVLHWGKSPTILEKLCQLPFNYFFTDELQKVLNPTLLAACFENDRNREVTERNVSLKFVKSFLEREEKRGGGGAGDDGDDDSADRFALEYRFPLSLTQRAVDWIAGKK</sequence>
<proteinExistence type="predicted"/>
<evidence type="ECO:0000313" key="3">
    <source>
        <dbReference type="EMBL" id="WZN65221.1"/>
    </source>
</evidence>
<dbReference type="PANTHER" id="PTHR31434">
    <property type="entry name" value="S PHASE CYCLIN A-ASSOCIATED PROTEIN IN THE ENDOPLASMIC RETICULUM"/>
    <property type="match status" value="1"/>
</dbReference>
<gene>
    <name evidence="3" type="ORF">HKI87_11g67780</name>
</gene>
<feature type="region of interest" description="Disordered" evidence="1">
    <location>
        <begin position="89"/>
        <end position="137"/>
    </location>
</feature>
<evidence type="ECO:0000313" key="4">
    <source>
        <dbReference type="Proteomes" id="UP001472866"/>
    </source>
</evidence>
<feature type="region of interest" description="Disordered" evidence="1">
    <location>
        <begin position="1"/>
        <end position="73"/>
    </location>
</feature>
<feature type="region of interest" description="Disordered" evidence="1">
    <location>
        <begin position="551"/>
        <end position="586"/>
    </location>
</feature>
<evidence type="ECO:0000256" key="1">
    <source>
        <dbReference type="SAM" id="MobiDB-lite"/>
    </source>
</evidence>
<dbReference type="EMBL" id="CP151511">
    <property type="protein sequence ID" value="WZN65221.1"/>
    <property type="molecule type" value="Genomic_DNA"/>
</dbReference>
<feature type="compositionally biased region" description="Polar residues" evidence="1">
    <location>
        <begin position="36"/>
        <end position="63"/>
    </location>
</feature>
<feature type="region of interest" description="Disordered" evidence="1">
    <location>
        <begin position="501"/>
        <end position="521"/>
    </location>
</feature>
<name>A0AAX4PHE5_9CHLO</name>
<protein>
    <submittedName>
        <fullName evidence="3">S phase cyclin A-associated ER protein</fullName>
    </submittedName>
</protein>
<accession>A0AAX4PHE5</accession>
<feature type="region of interest" description="Disordered" evidence="1">
    <location>
        <begin position="235"/>
        <end position="295"/>
    </location>
</feature>
<feature type="compositionally biased region" description="Basic and acidic residues" evidence="1">
    <location>
        <begin position="574"/>
        <end position="586"/>
    </location>
</feature>
<feature type="compositionally biased region" description="Polar residues" evidence="1">
    <location>
        <begin position="247"/>
        <end position="260"/>
    </location>
</feature>
<keyword evidence="4" id="KW-1185">Reference proteome</keyword>
<feature type="compositionally biased region" description="Basic and acidic residues" evidence="1">
    <location>
        <begin position="551"/>
        <end position="561"/>
    </location>
</feature>
<feature type="compositionally biased region" description="Polar residues" evidence="1">
    <location>
        <begin position="1"/>
        <end position="16"/>
    </location>
</feature>
<dbReference type="InterPro" id="IPR032446">
    <property type="entry name" value="SCAPER_N"/>
</dbReference>
<evidence type="ECO:0000259" key="2">
    <source>
        <dbReference type="Pfam" id="PF16501"/>
    </source>
</evidence>
<organism evidence="3 4">
    <name type="scientific">Chloropicon roscoffensis</name>
    <dbReference type="NCBI Taxonomy" id="1461544"/>
    <lineage>
        <taxon>Eukaryota</taxon>
        <taxon>Viridiplantae</taxon>
        <taxon>Chlorophyta</taxon>
        <taxon>Chloropicophyceae</taxon>
        <taxon>Chloropicales</taxon>
        <taxon>Chloropicaceae</taxon>
        <taxon>Chloropicon</taxon>
    </lineage>
</organism>
<dbReference type="PANTHER" id="PTHR31434:SF2">
    <property type="entry name" value="S PHASE CYCLIN A-ASSOCIATED PROTEIN IN THE ENDOPLASMIC RETICULUM"/>
    <property type="match status" value="1"/>
</dbReference>
<reference evidence="3 4" key="1">
    <citation type="submission" date="2024-03" db="EMBL/GenBank/DDBJ databases">
        <title>Complete genome sequence of the green alga Chloropicon roscoffensis RCC1871.</title>
        <authorList>
            <person name="Lemieux C."/>
            <person name="Pombert J.-F."/>
            <person name="Otis C."/>
            <person name="Turmel M."/>
        </authorList>
    </citation>
    <scope>NUCLEOTIDE SEQUENCE [LARGE SCALE GENOMIC DNA]</scope>
    <source>
        <strain evidence="3 4">RCC1871</strain>
    </source>
</reference>